<dbReference type="InterPro" id="IPR010298">
    <property type="entry name" value="YacP-like"/>
</dbReference>
<dbReference type="EMBL" id="MZGT01000001">
    <property type="protein sequence ID" value="OPJ66137.1"/>
    <property type="molecule type" value="Genomic_DNA"/>
</dbReference>
<protein>
    <submittedName>
        <fullName evidence="1">NYN domain-containing protein</fullName>
    </submittedName>
    <submittedName>
        <fullName evidence="2">YacP-like NYN domain protein</fullName>
    </submittedName>
</protein>
<proteinExistence type="predicted"/>
<dbReference type="STRING" id="225345.CLCHR_00090"/>
<reference evidence="1" key="2">
    <citation type="submission" date="2019-12" db="EMBL/GenBank/DDBJ databases">
        <title>Microbes associate with the intestines of laboratory mice.</title>
        <authorList>
            <person name="Navarre W."/>
            <person name="Wong E."/>
        </authorList>
    </citation>
    <scope>NUCLEOTIDE SEQUENCE</scope>
    <source>
        <strain evidence="1">NM79_F5</strain>
    </source>
</reference>
<sequence length="170" mass="19642">MKTIFVDGYNVINSWPNLKQKKDFSFEDARQTLIDTLHNYGVFKACRIIVVFDAHKVTGSLEKKEEVNKHISVIFTKDGETADNYIEKKVNTLGRKHEIVVVTSDNLEQQTIFQRGAVRMSSLEFYNEVVKVEKSIKIKADKNRNIHKNSIGDNIDDEIAKILEEIRRSQ</sequence>
<accession>A0A1V4J347</accession>
<dbReference type="EMBL" id="WSRQ01000082">
    <property type="protein sequence ID" value="MVX66965.1"/>
    <property type="molecule type" value="Genomic_DNA"/>
</dbReference>
<dbReference type="RefSeq" id="WP_079437620.1">
    <property type="nucleotide sequence ID" value="NZ_MZGT01000001.1"/>
</dbReference>
<name>A0A1V4J347_9CLOT</name>
<evidence type="ECO:0000313" key="1">
    <source>
        <dbReference type="EMBL" id="MVX66965.1"/>
    </source>
</evidence>
<evidence type="ECO:0000313" key="3">
    <source>
        <dbReference type="Proteomes" id="UP000191056"/>
    </source>
</evidence>
<evidence type="ECO:0000313" key="2">
    <source>
        <dbReference type="EMBL" id="OPJ66137.1"/>
    </source>
</evidence>
<gene>
    <name evidence="2" type="ORF">CLCHR_00090</name>
    <name evidence="1" type="ORF">GKZ28_25245</name>
</gene>
<organism evidence="2 3">
    <name type="scientific">Clostridium chromiireducens</name>
    <dbReference type="NCBI Taxonomy" id="225345"/>
    <lineage>
        <taxon>Bacteria</taxon>
        <taxon>Bacillati</taxon>
        <taxon>Bacillota</taxon>
        <taxon>Clostridia</taxon>
        <taxon>Eubacteriales</taxon>
        <taxon>Clostridiaceae</taxon>
        <taxon>Clostridium</taxon>
    </lineage>
</organism>
<dbReference type="OrthoDB" id="9792160at2"/>
<dbReference type="PANTHER" id="PTHR34547">
    <property type="entry name" value="YACP-LIKE NYN DOMAIN PROTEIN"/>
    <property type="match status" value="1"/>
</dbReference>
<dbReference type="Proteomes" id="UP000656077">
    <property type="component" value="Unassembled WGS sequence"/>
</dbReference>
<dbReference type="Pfam" id="PF05991">
    <property type="entry name" value="NYN_YacP"/>
    <property type="match status" value="1"/>
</dbReference>
<dbReference type="AlphaFoldDB" id="A0A1V4J347"/>
<reference evidence="2 3" key="1">
    <citation type="submission" date="2017-03" db="EMBL/GenBank/DDBJ databases">
        <title>Genome sequence of Clostridium chromiireducens DSM 23318.</title>
        <authorList>
            <person name="Poehlein A."/>
            <person name="Daniel R."/>
        </authorList>
    </citation>
    <scope>NUCLEOTIDE SEQUENCE [LARGE SCALE GENOMIC DNA]</scope>
    <source>
        <strain evidence="2 3">DSM 23318</strain>
    </source>
</reference>
<dbReference type="CDD" id="cd10912">
    <property type="entry name" value="PIN_YacP-like"/>
    <property type="match status" value="1"/>
</dbReference>
<dbReference type="Proteomes" id="UP000191056">
    <property type="component" value="Unassembled WGS sequence"/>
</dbReference>
<dbReference type="PANTHER" id="PTHR34547:SF1">
    <property type="entry name" value="YACP-LIKE NYN DOMAIN PROTEIN"/>
    <property type="match status" value="1"/>
</dbReference>
<keyword evidence="3" id="KW-1185">Reference proteome</keyword>
<comment type="caution">
    <text evidence="2">The sequence shown here is derived from an EMBL/GenBank/DDBJ whole genome shotgun (WGS) entry which is preliminary data.</text>
</comment>